<feature type="transmembrane region" description="Helical" evidence="10">
    <location>
        <begin position="12"/>
        <end position="29"/>
    </location>
</feature>
<evidence type="ECO:0000256" key="5">
    <source>
        <dbReference type="ARBA" id="ARBA00023136"/>
    </source>
</evidence>
<dbReference type="GO" id="GO:0098552">
    <property type="term" value="C:side of membrane"/>
    <property type="evidence" value="ECO:0007669"/>
    <property type="project" value="UniProtKB-KW"/>
</dbReference>
<dbReference type="Proteomes" id="UP000617340">
    <property type="component" value="Unassembled WGS sequence"/>
</dbReference>
<evidence type="ECO:0000256" key="7">
    <source>
        <dbReference type="ARBA" id="ARBA00023180"/>
    </source>
</evidence>
<feature type="transmembrane region" description="Helical" evidence="10">
    <location>
        <begin position="35"/>
        <end position="58"/>
    </location>
</feature>
<organism evidence="11 12">
    <name type="scientific">Vespula germanica</name>
    <name type="common">German yellow jacket</name>
    <name type="synonym">Paravespula germanica</name>
    <dbReference type="NCBI Taxonomy" id="30212"/>
    <lineage>
        <taxon>Eukaryota</taxon>
        <taxon>Metazoa</taxon>
        <taxon>Ecdysozoa</taxon>
        <taxon>Arthropoda</taxon>
        <taxon>Hexapoda</taxon>
        <taxon>Insecta</taxon>
        <taxon>Pterygota</taxon>
        <taxon>Neoptera</taxon>
        <taxon>Endopterygota</taxon>
        <taxon>Hymenoptera</taxon>
        <taxon>Apocrita</taxon>
        <taxon>Aculeata</taxon>
        <taxon>Vespoidea</taxon>
        <taxon>Vespidae</taxon>
        <taxon>Vespinae</taxon>
        <taxon>Vespula</taxon>
    </lineage>
</organism>
<keyword evidence="4" id="KW-0732">Signal</keyword>
<evidence type="ECO:0000256" key="2">
    <source>
        <dbReference type="ARBA" id="ARBA00022475"/>
    </source>
</evidence>
<sequence length="210" mass="23250">MSHECWNSRVVVEVIVVVVVVVAVGSGLVKMPLLVIVVVLLMLMVLMVAMVVVLAIVVETTRLKTRTKYDVIEEAANFRAPSNVLHLRQRQRQPDCPCFLLENSLHRSDRFTTLGKVSKSCASSAECGPSSVGCIPVDTQQICISCCDLSYCNIESPTNSTNAIYSRKRRAKSKSKRKRPGRNGVEGTDSKFYGSGVFWLLASIFYAYHC</sequence>
<dbReference type="PANTHER" id="PTHR31171">
    <property type="entry name" value="LY6/PLAUR DOMAIN-CONTAINING PROTEIN 6"/>
    <property type="match status" value="1"/>
</dbReference>
<keyword evidence="5 10" id="KW-0472">Membrane</keyword>
<evidence type="ECO:0000313" key="11">
    <source>
        <dbReference type="EMBL" id="KAF7418032.1"/>
    </source>
</evidence>
<dbReference type="PANTHER" id="PTHR31171:SF3">
    <property type="entry name" value="LY6_PLAUR DOMAIN-CONTAINING PROTEIN 6B"/>
    <property type="match status" value="1"/>
</dbReference>
<keyword evidence="7" id="KW-0325">Glycoprotein</keyword>
<evidence type="ECO:0000256" key="8">
    <source>
        <dbReference type="ARBA" id="ARBA00023288"/>
    </source>
</evidence>
<accession>A0A834NU88</accession>
<gene>
    <name evidence="11" type="ORF">HZH68_000685</name>
</gene>
<dbReference type="InterPro" id="IPR039457">
    <property type="entry name" value="LYPD6-like"/>
</dbReference>
<name>A0A834NU88_VESGE</name>
<evidence type="ECO:0000256" key="9">
    <source>
        <dbReference type="SAM" id="MobiDB-lite"/>
    </source>
</evidence>
<evidence type="ECO:0000256" key="6">
    <source>
        <dbReference type="ARBA" id="ARBA00023157"/>
    </source>
</evidence>
<keyword evidence="8" id="KW-0449">Lipoprotein</keyword>
<dbReference type="GO" id="GO:0005886">
    <property type="term" value="C:plasma membrane"/>
    <property type="evidence" value="ECO:0007669"/>
    <property type="project" value="UniProtKB-SubCell"/>
</dbReference>
<feature type="region of interest" description="Disordered" evidence="9">
    <location>
        <begin position="166"/>
        <end position="185"/>
    </location>
</feature>
<keyword evidence="12" id="KW-1185">Reference proteome</keyword>
<dbReference type="AlphaFoldDB" id="A0A834NU88"/>
<keyword evidence="10" id="KW-0812">Transmembrane</keyword>
<dbReference type="Pfam" id="PF16975">
    <property type="entry name" value="UPAR_LY6_2"/>
    <property type="match status" value="1"/>
</dbReference>
<evidence type="ECO:0000256" key="10">
    <source>
        <dbReference type="SAM" id="Phobius"/>
    </source>
</evidence>
<evidence type="ECO:0000256" key="3">
    <source>
        <dbReference type="ARBA" id="ARBA00022622"/>
    </source>
</evidence>
<evidence type="ECO:0000256" key="4">
    <source>
        <dbReference type="ARBA" id="ARBA00022729"/>
    </source>
</evidence>
<evidence type="ECO:0000256" key="1">
    <source>
        <dbReference type="ARBA" id="ARBA00004609"/>
    </source>
</evidence>
<comment type="subcellular location">
    <subcellularLocation>
        <location evidence="1">Cell membrane</location>
        <topology evidence="1">Lipid-anchor</topology>
        <topology evidence="1">GPI-anchor</topology>
    </subcellularLocation>
</comment>
<reference evidence="11" key="1">
    <citation type="journal article" date="2020" name="G3 (Bethesda)">
        <title>High-Quality Assemblies for Three Invasive Social Wasps from the &lt;i&gt;Vespula&lt;/i&gt; Genus.</title>
        <authorList>
            <person name="Harrop T.W.R."/>
            <person name="Guhlin J."/>
            <person name="McLaughlin G.M."/>
            <person name="Permina E."/>
            <person name="Stockwell P."/>
            <person name="Gilligan J."/>
            <person name="Le Lec M.F."/>
            <person name="Gruber M.A.M."/>
            <person name="Quinn O."/>
            <person name="Lovegrove M."/>
            <person name="Duncan E.J."/>
            <person name="Remnant E.J."/>
            <person name="Van Eeckhoven J."/>
            <person name="Graham B."/>
            <person name="Knapp R.A."/>
            <person name="Langford K.W."/>
            <person name="Kronenberg Z."/>
            <person name="Press M.O."/>
            <person name="Eacker S.M."/>
            <person name="Wilson-Rankin E.E."/>
            <person name="Purcell J."/>
            <person name="Lester P.J."/>
            <person name="Dearden P.K."/>
        </authorList>
    </citation>
    <scope>NUCLEOTIDE SEQUENCE</scope>
    <source>
        <strain evidence="11">Linc-1</strain>
    </source>
</reference>
<keyword evidence="3" id="KW-0336">GPI-anchor</keyword>
<feature type="transmembrane region" description="Helical" evidence="10">
    <location>
        <begin position="192"/>
        <end position="209"/>
    </location>
</feature>
<comment type="caution">
    <text evidence="11">The sequence shown here is derived from an EMBL/GenBank/DDBJ whole genome shotgun (WGS) entry which is preliminary data.</text>
</comment>
<keyword evidence="6" id="KW-1015">Disulfide bond</keyword>
<keyword evidence="2" id="KW-1003">Cell membrane</keyword>
<dbReference type="GO" id="GO:0030548">
    <property type="term" value="F:acetylcholine receptor regulator activity"/>
    <property type="evidence" value="ECO:0007669"/>
    <property type="project" value="InterPro"/>
</dbReference>
<keyword evidence="10" id="KW-1133">Transmembrane helix</keyword>
<proteinExistence type="predicted"/>
<protein>
    <submittedName>
        <fullName evidence="11">Uncharacterized protein</fullName>
    </submittedName>
</protein>
<evidence type="ECO:0000313" key="12">
    <source>
        <dbReference type="Proteomes" id="UP000617340"/>
    </source>
</evidence>
<dbReference type="EMBL" id="JACSDZ010000001">
    <property type="protein sequence ID" value="KAF7418032.1"/>
    <property type="molecule type" value="Genomic_DNA"/>
</dbReference>
<feature type="compositionally biased region" description="Basic residues" evidence="9">
    <location>
        <begin position="166"/>
        <end position="181"/>
    </location>
</feature>